<dbReference type="KEGG" id="xcl:G4Z02_02430"/>
<name>A0A7L7KQU7_9MOLU</name>
<dbReference type="RefSeq" id="WP_258878271.1">
    <property type="nucleotide sequence ID" value="NZ_CP048914.1"/>
</dbReference>
<accession>A0A7L7KQU7</accession>
<evidence type="ECO:0000313" key="1">
    <source>
        <dbReference type="EMBL" id="QMS84652.1"/>
    </source>
</evidence>
<reference evidence="1 2" key="1">
    <citation type="submission" date="2020-02" db="EMBL/GenBank/DDBJ databases">
        <authorList>
            <person name="Zheng R.K."/>
            <person name="Sun C.M."/>
        </authorList>
    </citation>
    <scope>NUCLEOTIDE SEQUENCE [LARGE SCALE GENOMIC DNA]</scope>
    <source>
        <strain evidence="2">zrk13</strain>
    </source>
</reference>
<dbReference type="AlphaFoldDB" id="A0A7L7KQU7"/>
<sequence>MSDKLIKFRHENAKGVFHYDVFEGDFVALSKTDTGKIKYIKEHGALDITFDMEDDTYDIMAVDVIEDKEYVQAVYDHFMKTNNAWFTDGIDGLCVLKFHK</sequence>
<dbReference type="EMBL" id="CP048914">
    <property type="protein sequence ID" value="QMS84652.1"/>
    <property type="molecule type" value="Genomic_DNA"/>
</dbReference>
<organism evidence="1 2">
    <name type="scientific">Candidatus Xianfuyuplasma coldseepsis</name>
    <dbReference type="NCBI Taxonomy" id="2782163"/>
    <lineage>
        <taxon>Bacteria</taxon>
        <taxon>Bacillati</taxon>
        <taxon>Mycoplasmatota</taxon>
        <taxon>Mollicutes</taxon>
        <taxon>Candidatus Izemoplasmatales</taxon>
        <taxon>Candidatus Izemoplasmataceae</taxon>
        <taxon>Candidatus Xianfuyuplasma</taxon>
    </lineage>
</organism>
<keyword evidence="2" id="KW-1185">Reference proteome</keyword>
<proteinExistence type="predicted"/>
<evidence type="ECO:0000313" key="2">
    <source>
        <dbReference type="Proteomes" id="UP000514720"/>
    </source>
</evidence>
<dbReference type="Proteomes" id="UP000514720">
    <property type="component" value="Chromosome"/>
</dbReference>
<protein>
    <submittedName>
        <fullName evidence="1">Uncharacterized protein</fullName>
    </submittedName>
</protein>
<gene>
    <name evidence="1" type="ORF">G4Z02_02430</name>
</gene>